<accession>A0A2P2N8D7</accession>
<evidence type="ECO:0000313" key="1">
    <source>
        <dbReference type="EMBL" id="MBX38712.1"/>
    </source>
</evidence>
<dbReference type="EMBL" id="GGEC01058228">
    <property type="protein sequence ID" value="MBX38712.1"/>
    <property type="molecule type" value="Transcribed_RNA"/>
</dbReference>
<name>A0A2P2N8D7_RHIMU</name>
<organism evidence="1">
    <name type="scientific">Rhizophora mucronata</name>
    <name type="common">Asiatic mangrove</name>
    <dbReference type="NCBI Taxonomy" id="61149"/>
    <lineage>
        <taxon>Eukaryota</taxon>
        <taxon>Viridiplantae</taxon>
        <taxon>Streptophyta</taxon>
        <taxon>Embryophyta</taxon>
        <taxon>Tracheophyta</taxon>
        <taxon>Spermatophyta</taxon>
        <taxon>Magnoliopsida</taxon>
        <taxon>eudicotyledons</taxon>
        <taxon>Gunneridae</taxon>
        <taxon>Pentapetalae</taxon>
        <taxon>rosids</taxon>
        <taxon>fabids</taxon>
        <taxon>Malpighiales</taxon>
        <taxon>Rhizophoraceae</taxon>
        <taxon>Rhizophora</taxon>
    </lineage>
</organism>
<reference evidence="1" key="1">
    <citation type="submission" date="2018-02" db="EMBL/GenBank/DDBJ databases">
        <title>Rhizophora mucronata_Transcriptome.</title>
        <authorList>
            <person name="Meera S.P."/>
            <person name="Sreeshan A."/>
            <person name="Augustine A."/>
        </authorList>
    </citation>
    <scope>NUCLEOTIDE SEQUENCE</scope>
    <source>
        <tissue evidence="1">Leaf</tissue>
    </source>
</reference>
<dbReference type="AlphaFoldDB" id="A0A2P2N8D7"/>
<proteinExistence type="predicted"/>
<protein>
    <submittedName>
        <fullName evidence="1">Uncharacterized protein</fullName>
    </submittedName>
</protein>
<sequence>MSLPLMQCHTYLFHSLSNTLQSTWHVIRIQDILTLRKSKC</sequence>